<comment type="caution">
    <text evidence="2">The sequence shown here is derived from an EMBL/GenBank/DDBJ whole genome shotgun (WGS) entry which is preliminary data.</text>
</comment>
<dbReference type="EMBL" id="BAFO02000034">
    <property type="protein sequence ID" value="GAD87269.1"/>
    <property type="molecule type" value="Genomic_DNA"/>
</dbReference>
<feature type="region of interest" description="Disordered" evidence="1">
    <location>
        <begin position="934"/>
        <end position="954"/>
    </location>
</feature>
<evidence type="ECO:0008006" key="4">
    <source>
        <dbReference type="Google" id="ProtNLM"/>
    </source>
</evidence>
<accession>U5EQB3</accession>
<reference evidence="2 3" key="1">
    <citation type="journal article" date="2014" name="BMC Genomics">
        <title>Genome based analysis of type-I polyketide synthase and nonribosomal peptide synthetase gene clusters in seven strains of five representative Nocardia species.</title>
        <authorList>
            <person name="Komaki H."/>
            <person name="Ichikawa N."/>
            <person name="Hosoyama A."/>
            <person name="Takahashi-Nakaguchi A."/>
            <person name="Matsuzawa T."/>
            <person name="Suzuki K."/>
            <person name="Fujita N."/>
            <person name="Gonoi T."/>
        </authorList>
    </citation>
    <scope>NUCLEOTIDE SEQUENCE [LARGE SCALE GENOMIC DNA]</scope>
    <source>
        <strain evidence="2 3">NBRC 15531</strain>
    </source>
</reference>
<sequence length="954" mass="104182">MLAVRPGEAAEVPDANDVGKLLELLRALEIPDTKPRVLRTLLRGRRILPRPIVELVGVQGHSALVADLYSWLGESGGRRATPRAKIDLHAPDLPRTTLTPDLSAVSSHDDQEIAGHCLPIIQQLVAGFAADDTAMGAIKFPRYRTADWLTRQRVTSDESEAPDELRRRLPKLLRSGSPTSRSDTAEGVAGDTLSRVVFGVLALWPVLRLWLWVSGRIPGMSKVTRWFLHQRYLAPELSGSFLGFASRLTASHRVDENEEQVAKLLIHAFLEDLRDAYRRRIWRPSSWRRTAYPVALLGGLAEGSDGARILTWINEIRNETGHFDPLVLVAFRDEGPNREVGELGHIGELRSLRTLESLADQPSPQPPDPLQTWVREIDNRRTHRQADAWFLPLRALLPADVPPKISDARFRGLALPPAPPMAARSWFVGLCVLIPIVLAVAAALVYFPPLRGAPCSQWPWTGGVSVSLRDGECVGYSDNTRQIFADDPELTAMQREVFRLNGVAREAKEHNPNRPLVSLVYFAGLSYADANVRYPHAQVEELAGLAVQQRRALLASDESEPLLRVVIANGGSDMRQAGWVVEHKLRGLVADDPSVLGVVGIDRSTDETRGAITRLGELGVPAVATTLSADGLDQASPLYFQAAPSNTVQARLIADYVQGAREPNGTPRYDKVTIYHPEAADDLYVTTLVADLEAELRKRGVAQNSLSWREQQQLYRFAAPCETENFDRRTLLFFAGRNDDFPTFAKSVSRGCLSGAGPAILGNDAVTRLITDQRATAALPANLTVRYVAKAAPVMLGGADCVGGIGKLGSQPVPFEHEQLCVELAGLIQELRGYPGLDDYRPTWAGDRTGLAFDVSGLFLQAVRSSRGVLADLPPNRTAIAVQLRESDYRGVTGTLGFSTRRVADGSSIAVLVTTAVGAAGPQRCLMMFPRQTGQDGCPAGTKSDLEGWAEPGR</sequence>
<dbReference type="CDD" id="cd06268">
    <property type="entry name" value="PBP1_ABC_transporter_LIVBP-like"/>
    <property type="match status" value="1"/>
</dbReference>
<organism evidence="2 3">
    <name type="scientific">Nocardia asteroides NBRC 15531</name>
    <dbReference type="NCBI Taxonomy" id="1110697"/>
    <lineage>
        <taxon>Bacteria</taxon>
        <taxon>Bacillati</taxon>
        <taxon>Actinomycetota</taxon>
        <taxon>Actinomycetes</taxon>
        <taxon>Mycobacteriales</taxon>
        <taxon>Nocardiaceae</taxon>
        <taxon>Nocardia</taxon>
    </lineage>
</organism>
<evidence type="ECO:0000313" key="2">
    <source>
        <dbReference type="EMBL" id="GAD87269.1"/>
    </source>
</evidence>
<evidence type="ECO:0000313" key="3">
    <source>
        <dbReference type="Proteomes" id="UP000017048"/>
    </source>
</evidence>
<protein>
    <recommendedName>
        <fullName evidence="4">Leucine-binding protein domain-containing protein</fullName>
    </recommendedName>
</protein>
<dbReference type="Gene3D" id="3.40.50.2300">
    <property type="match status" value="2"/>
</dbReference>
<name>U5EQB3_NOCAS</name>
<dbReference type="eggNOG" id="COG0683">
    <property type="taxonomic scope" value="Bacteria"/>
</dbReference>
<dbReference type="AlphaFoldDB" id="U5EQB3"/>
<dbReference type="InterPro" id="IPR028082">
    <property type="entry name" value="Peripla_BP_I"/>
</dbReference>
<feature type="region of interest" description="Disordered" evidence="1">
    <location>
        <begin position="154"/>
        <end position="186"/>
    </location>
</feature>
<gene>
    <name evidence="2" type="ORF">NCAST_34_03990</name>
</gene>
<dbReference type="SUPFAM" id="SSF53822">
    <property type="entry name" value="Periplasmic binding protein-like I"/>
    <property type="match status" value="1"/>
</dbReference>
<dbReference type="Proteomes" id="UP000017048">
    <property type="component" value="Unassembled WGS sequence"/>
</dbReference>
<proteinExistence type="predicted"/>
<keyword evidence="3" id="KW-1185">Reference proteome</keyword>
<evidence type="ECO:0000256" key="1">
    <source>
        <dbReference type="SAM" id="MobiDB-lite"/>
    </source>
</evidence>
<dbReference type="STRING" id="1824.SAMN05444423_104344"/>